<feature type="compositionally biased region" description="Gly residues" evidence="1">
    <location>
        <begin position="332"/>
        <end position="342"/>
    </location>
</feature>
<feature type="compositionally biased region" description="Pro residues" evidence="1">
    <location>
        <begin position="216"/>
        <end position="230"/>
    </location>
</feature>
<evidence type="ECO:0000256" key="1">
    <source>
        <dbReference type="SAM" id="MobiDB-lite"/>
    </source>
</evidence>
<dbReference type="GO" id="GO:0007031">
    <property type="term" value="P:peroxisome organization"/>
    <property type="evidence" value="ECO:0007669"/>
    <property type="project" value="InterPro"/>
</dbReference>
<protein>
    <submittedName>
        <fullName evidence="2">Uncharacterized protein</fullName>
    </submittedName>
</protein>
<feature type="region of interest" description="Disordered" evidence="1">
    <location>
        <begin position="182"/>
        <end position="274"/>
    </location>
</feature>
<feature type="compositionally biased region" description="Low complexity" evidence="1">
    <location>
        <begin position="16"/>
        <end position="45"/>
    </location>
</feature>
<feature type="region of interest" description="Disordered" evidence="1">
    <location>
        <begin position="313"/>
        <end position="351"/>
    </location>
</feature>
<evidence type="ECO:0000313" key="2">
    <source>
        <dbReference type="EMBL" id="KAG5164736.1"/>
    </source>
</evidence>
<proteinExistence type="predicted"/>
<dbReference type="AlphaFoldDB" id="A0A8H8CGJ0"/>
<feature type="region of interest" description="Disordered" evidence="1">
    <location>
        <begin position="1"/>
        <end position="81"/>
    </location>
</feature>
<comment type="caution">
    <text evidence="2">The sequence shown here is derived from an EMBL/GenBank/DDBJ whole genome shotgun (WGS) entry which is preliminary data.</text>
</comment>
<dbReference type="EMBL" id="JAFIQS010000011">
    <property type="protein sequence ID" value="KAG5164736.1"/>
    <property type="molecule type" value="Genomic_DNA"/>
</dbReference>
<dbReference type="Pfam" id="PF04882">
    <property type="entry name" value="Peroxin-3"/>
    <property type="match status" value="1"/>
</dbReference>
<accession>A0A8H8CGJ0</accession>
<organism evidence="2">
    <name type="scientific">Psilocybe cubensis</name>
    <name type="common">Psychedelic mushroom</name>
    <name type="synonym">Stropharia cubensis</name>
    <dbReference type="NCBI Taxonomy" id="181762"/>
    <lineage>
        <taxon>Eukaryota</taxon>
        <taxon>Fungi</taxon>
        <taxon>Dikarya</taxon>
        <taxon>Basidiomycota</taxon>
        <taxon>Agaricomycotina</taxon>
        <taxon>Agaricomycetes</taxon>
        <taxon>Agaricomycetidae</taxon>
        <taxon>Agaricales</taxon>
        <taxon>Agaricineae</taxon>
        <taxon>Strophariaceae</taxon>
        <taxon>Psilocybe</taxon>
    </lineage>
</organism>
<gene>
    <name evidence="2" type="ORF">JR316_010377</name>
</gene>
<name>A0A8H8CGJ0_PSICU</name>
<dbReference type="InterPro" id="IPR006966">
    <property type="entry name" value="Peroxin-3"/>
</dbReference>
<feature type="compositionally biased region" description="Basic residues" evidence="1">
    <location>
        <begin position="248"/>
        <end position="274"/>
    </location>
</feature>
<sequence length="365" mass="39183">MSASTLTIHFVPPTPTSSSSSSSAASSASLSTLPTSSNPTPARRLSPPPPPPPPPPAPIFLSLPPPPRPPRTYSHAPTTITSPTHNLTLIRTAAELIELDVKLRSTHPGLKIPSLPIDPAGLPLARGFMRVRLDEVRQKMDAEEQARDVHCNILLALLPTLSEQVLRAMDVDAVKRELQARSRVGKGNREQQVLGIGNGNTPAQAPANKRSVYPLAPYPSTPPPPQPRQTPPQQAQAQPQPHQTLHAPAHHHPHQRPHRSHSRRPHPCSCRAPRRCIPRRCTRSPVSLHSPYLSLSGTESESISISHDTQEISSSFVSDNGSVSRSWVVEGSGEGSEQGGAGERAPSPALSSVSGVSRFAFEFDG</sequence>
<feature type="compositionally biased region" description="Low complexity" evidence="1">
    <location>
        <begin position="313"/>
        <end position="331"/>
    </location>
</feature>
<feature type="compositionally biased region" description="Pro residues" evidence="1">
    <location>
        <begin position="46"/>
        <end position="70"/>
    </location>
</feature>
<reference evidence="2" key="1">
    <citation type="submission" date="2021-02" db="EMBL/GenBank/DDBJ databases">
        <title>Psilocybe cubensis genome.</title>
        <authorList>
            <person name="Mckernan K.J."/>
            <person name="Crawford S."/>
            <person name="Trippe A."/>
            <person name="Kane L.T."/>
            <person name="Mclaughlin S."/>
        </authorList>
    </citation>
    <scope>NUCLEOTIDE SEQUENCE [LARGE SCALE GENOMIC DNA]</scope>
    <source>
        <strain evidence="2">MGC-MH-2018</strain>
    </source>
</reference>
<feature type="compositionally biased region" description="Low complexity" evidence="1">
    <location>
        <begin position="231"/>
        <end position="247"/>
    </location>
</feature>
<dbReference type="GO" id="GO:0005778">
    <property type="term" value="C:peroxisomal membrane"/>
    <property type="evidence" value="ECO:0007669"/>
    <property type="project" value="InterPro"/>
</dbReference>